<keyword evidence="2" id="KW-1185">Reference proteome</keyword>
<dbReference type="InterPro" id="IPR009646">
    <property type="entry name" value="Root_cap"/>
</dbReference>
<comment type="caution">
    <text evidence="1">The sequence shown here is derived from an EMBL/GenBank/DDBJ whole genome shotgun (WGS) entry which is preliminary data.</text>
</comment>
<organism evidence="1 2">
    <name type="scientific">Actinidia rufa</name>
    <dbReference type="NCBI Taxonomy" id="165716"/>
    <lineage>
        <taxon>Eukaryota</taxon>
        <taxon>Viridiplantae</taxon>
        <taxon>Streptophyta</taxon>
        <taxon>Embryophyta</taxon>
        <taxon>Tracheophyta</taxon>
        <taxon>Spermatophyta</taxon>
        <taxon>Magnoliopsida</taxon>
        <taxon>eudicotyledons</taxon>
        <taxon>Gunneridae</taxon>
        <taxon>Pentapetalae</taxon>
        <taxon>asterids</taxon>
        <taxon>Ericales</taxon>
        <taxon>Actinidiaceae</taxon>
        <taxon>Actinidia</taxon>
    </lineage>
</organism>
<evidence type="ECO:0000313" key="2">
    <source>
        <dbReference type="Proteomes" id="UP000585474"/>
    </source>
</evidence>
<evidence type="ECO:0000313" key="1">
    <source>
        <dbReference type="EMBL" id="GFZ12555.1"/>
    </source>
</evidence>
<accession>A0A7J0GP27</accession>
<dbReference type="PANTHER" id="PTHR31656">
    <property type="entry name" value="ROOT CAP DOMAIN-CONTAINING PROTEIN"/>
    <property type="match status" value="1"/>
</dbReference>
<name>A0A7J0GP27_9ERIC</name>
<dbReference type="OrthoDB" id="2012063at2759"/>
<gene>
    <name evidence="1" type="ORF">Acr_23g0009400</name>
</gene>
<protein>
    <submittedName>
        <fullName evidence="1">Late embryogenesis abundant (LEA) protein-like protein</fullName>
    </submittedName>
</protein>
<sequence>MSAISTRGGFTNDYLCYRSCDRRSYIYYYKHRKPNCDSFGSGCYDPRFIGADGVVFYFHEKSGGHFALVSDPNLHINAHFIGHRPEGRTRDFTWIQSLGVLFNSHSLSLEATKAAQWDDEVDHLNFSYDGKQILLPIGPLATWTSPEKIVKIERISSKNSFVVSIDGFVGIAVNVVPVTKEDDKTYQPDFENPAKPGVAMLVLGGEDKYRTTSLLAPDCKACVFSSNEGREQETSMSVEYNVLDCTGKFPGENGIAYKTL</sequence>
<reference evidence="1 2" key="1">
    <citation type="submission" date="2019-07" db="EMBL/GenBank/DDBJ databases">
        <title>De Novo Assembly of kiwifruit Actinidia rufa.</title>
        <authorList>
            <person name="Sugita-Konishi S."/>
            <person name="Sato K."/>
            <person name="Mori E."/>
            <person name="Abe Y."/>
            <person name="Kisaki G."/>
            <person name="Hamano K."/>
            <person name="Suezawa K."/>
            <person name="Otani M."/>
            <person name="Fukuda T."/>
            <person name="Manabe T."/>
            <person name="Gomi K."/>
            <person name="Tabuchi M."/>
            <person name="Akimitsu K."/>
            <person name="Kataoka I."/>
        </authorList>
    </citation>
    <scope>NUCLEOTIDE SEQUENCE [LARGE SCALE GENOMIC DNA]</scope>
    <source>
        <strain evidence="2">cv. Fuchu</strain>
    </source>
</reference>
<dbReference type="AlphaFoldDB" id="A0A7J0GP27"/>
<proteinExistence type="predicted"/>
<dbReference type="EMBL" id="BJWL01000023">
    <property type="protein sequence ID" value="GFZ12555.1"/>
    <property type="molecule type" value="Genomic_DNA"/>
</dbReference>
<dbReference type="Proteomes" id="UP000585474">
    <property type="component" value="Unassembled WGS sequence"/>
</dbReference>
<dbReference type="Pfam" id="PF06830">
    <property type="entry name" value="Root_cap"/>
    <property type="match status" value="1"/>
</dbReference>